<dbReference type="InterPro" id="IPR014710">
    <property type="entry name" value="RmlC-like_jellyroll"/>
</dbReference>
<dbReference type="Pfam" id="PF13545">
    <property type="entry name" value="HTH_Crp_2"/>
    <property type="match status" value="1"/>
</dbReference>
<dbReference type="RefSeq" id="WP_106715115.1">
    <property type="nucleotide sequence ID" value="NZ_JACHXT010000002.1"/>
</dbReference>
<keyword evidence="6" id="KW-1185">Reference proteome</keyword>
<evidence type="ECO:0000256" key="3">
    <source>
        <dbReference type="ARBA" id="ARBA00023163"/>
    </source>
</evidence>
<dbReference type="Proteomes" id="UP000241158">
    <property type="component" value="Unassembled WGS sequence"/>
</dbReference>
<dbReference type="Gene3D" id="2.60.120.10">
    <property type="entry name" value="Jelly Rolls"/>
    <property type="match status" value="1"/>
</dbReference>
<dbReference type="AlphaFoldDB" id="A0A2P7B032"/>
<feature type="domain" description="HTH crp-type" evidence="4">
    <location>
        <begin position="151"/>
        <end position="215"/>
    </location>
</feature>
<protein>
    <submittedName>
        <fullName evidence="5">Cyclic nucleotide-binding protein</fullName>
    </submittedName>
</protein>
<evidence type="ECO:0000313" key="6">
    <source>
        <dbReference type="Proteomes" id="UP000241158"/>
    </source>
</evidence>
<dbReference type="InterPro" id="IPR036390">
    <property type="entry name" value="WH_DNA-bd_sf"/>
</dbReference>
<keyword evidence="3" id="KW-0804">Transcription</keyword>
<evidence type="ECO:0000256" key="1">
    <source>
        <dbReference type="ARBA" id="ARBA00023015"/>
    </source>
</evidence>
<gene>
    <name evidence="5" type="ORF">CU100_03365</name>
</gene>
<dbReference type="GO" id="GO:0003677">
    <property type="term" value="F:DNA binding"/>
    <property type="evidence" value="ECO:0007669"/>
    <property type="project" value="UniProtKB-KW"/>
</dbReference>
<evidence type="ECO:0000313" key="5">
    <source>
        <dbReference type="EMBL" id="PSH59811.1"/>
    </source>
</evidence>
<dbReference type="SUPFAM" id="SSF46785">
    <property type="entry name" value="Winged helix' DNA-binding domain"/>
    <property type="match status" value="1"/>
</dbReference>
<dbReference type="SUPFAM" id="SSF51206">
    <property type="entry name" value="cAMP-binding domain-like"/>
    <property type="match status" value="1"/>
</dbReference>
<dbReference type="GO" id="GO:0006355">
    <property type="term" value="P:regulation of DNA-templated transcription"/>
    <property type="evidence" value="ECO:0007669"/>
    <property type="project" value="InterPro"/>
</dbReference>
<dbReference type="InterPro" id="IPR018490">
    <property type="entry name" value="cNMP-bd_dom_sf"/>
</dbReference>
<dbReference type="OrthoDB" id="7506088at2"/>
<proteinExistence type="predicted"/>
<keyword evidence="1" id="KW-0805">Transcription regulation</keyword>
<name>A0A2P7B032_9HYPH</name>
<organism evidence="5 6">
    <name type="scientific">Phyllobacterium endophyticum</name>
    <dbReference type="NCBI Taxonomy" id="1149773"/>
    <lineage>
        <taxon>Bacteria</taxon>
        <taxon>Pseudomonadati</taxon>
        <taxon>Pseudomonadota</taxon>
        <taxon>Alphaproteobacteria</taxon>
        <taxon>Hyphomicrobiales</taxon>
        <taxon>Phyllobacteriaceae</taxon>
        <taxon>Phyllobacterium</taxon>
    </lineage>
</organism>
<dbReference type="EMBL" id="PGGN01000001">
    <property type="protein sequence ID" value="PSH59811.1"/>
    <property type="molecule type" value="Genomic_DNA"/>
</dbReference>
<evidence type="ECO:0000256" key="2">
    <source>
        <dbReference type="ARBA" id="ARBA00023125"/>
    </source>
</evidence>
<accession>A0A2P7B032</accession>
<sequence>MDLVQSSVQNRLLRLLSSDDFQLLAPDLDFRTFSLRDQIEKPGVSITEAMFLEDGIASIVAKSPLGRDIEIGLSGFEGMTGTSLILGSQTTPLAIYIQLAGSGYGINADKLQAAAEKSRSLQRMLLKYTQSLIVQTATTALVNGQANAETRMARWLLMVHDRTLGNELQLTHEFMSVMLGVRRPWVTETLHSLEGKGYIRSTRGKVRIQDRAGLIADAEGYYGTAEQEYEKLLGTRLSK</sequence>
<dbReference type="InterPro" id="IPR012318">
    <property type="entry name" value="HTH_CRP"/>
</dbReference>
<reference evidence="6" key="1">
    <citation type="submission" date="2017-11" db="EMBL/GenBank/DDBJ databases">
        <authorList>
            <person name="Kuznetsova I."/>
            <person name="Sazanova A."/>
            <person name="Chirak E."/>
            <person name="Safronova V."/>
            <person name="Willems A."/>
        </authorList>
    </citation>
    <scope>NUCLEOTIDE SEQUENCE [LARGE SCALE GENOMIC DNA]</scope>
    <source>
        <strain evidence="6">PEPV15</strain>
    </source>
</reference>
<keyword evidence="2" id="KW-0238">DNA-binding</keyword>
<evidence type="ECO:0000259" key="4">
    <source>
        <dbReference type="Pfam" id="PF13545"/>
    </source>
</evidence>
<comment type="caution">
    <text evidence="5">The sequence shown here is derived from an EMBL/GenBank/DDBJ whole genome shotgun (WGS) entry which is preliminary data.</text>
</comment>